<dbReference type="HOGENOM" id="CLU_182744_0_0_6"/>
<proteinExistence type="predicted"/>
<dbReference type="Proteomes" id="UP000029640">
    <property type="component" value="Unassembled WGS sequence"/>
</dbReference>
<dbReference type="InterPro" id="IPR010353">
    <property type="entry name" value="DmpK"/>
</dbReference>
<accession>A0A095VTT4</accession>
<organism evidence="1 2">
    <name type="scientific">Pseudohaliea rubra DSM 19751</name>
    <dbReference type="NCBI Taxonomy" id="1265313"/>
    <lineage>
        <taxon>Bacteria</taxon>
        <taxon>Pseudomonadati</taxon>
        <taxon>Pseudomonadota</taxon>
        <taxon>Gammaproteobacteria</taxon>
        <taxon>Cellvibrionales</taxon>
        <taxon>Halieaceae</taxon>
        <taxon>Pseudohaliea</taxon>
    </lineage>
</organism>
<dbReference type="RefSeq" id="WP_035518066.1">
    <property type="nucleotide sequence ID" value="NZ_KN234800.1"/>
</dbReference>
<gene>
    <name evidence="1" type="ORF">HRUBRA_00510</name>
</gene>
<comment type="caution">
    <text evidence="1">The sequence shown here is derived from an EMBL/GenBank/DDBJ whole genome shotgun (WGS) entry which is preliminary data.</text>
</comment>
<dbReference type="AlphaFoldDB" id="A0A095VTT4"/>
<evidence type="ECO:0000313" key="2">
    <source>
        <dbReference type="Proteomes" id="UP000029640"/>
    </source>
</evidence>
<dbReference type="EMBL" id="AUVB01000014">
    <property type="protein sequence ID" value="KGE04877.1"/>
    <property type="molecule type" value="Genomic_DNA"/>
</dbReference>
<dbReference type="Pfam" id="PF06099">
    <property type="entry name" value="Phenol_hyd_sub"/>
    <property type="match status" value="1"/>
</dbReference>
<sequence length="94" mass="10500">MTKLKAVGPAPTANSFERLTRYVRVRGETASGFIEFDFAIGDPSLYVELVLPRGAFDIFCERNDVVFMSDEEAAAVDADMEKWRYGDLRGAAEE</sequence>
<name>A0A095VTT4_9GAMM</name>
<dbReference type="STRING" id="1265313.HRUBRA_00510"/>
<evidence type="ECO:0000313" key="1">
    <source>
        <dbReference type="EMBL" id="KGE04877.1"/>
    </source>
</evidence>
<dbReference type="eggNOG" id="ENOG50333VN">
    <property type="taxonomic scope" value="Bacteria"/>
</dbReference>
<keyword evidence="2" id="KW-1185">Reference proteome</keyword>
<protein>
    <submittedName>
        <fullName evidence="1">Phenol hydroxylase, assembly protein DmpK</fullName>
    </submittedName>
</protein>
<reference evidence="1 2" key="1">
    <citation type="journal article" date="2014" name="Genome Announc.">
        <title>Genome Sequence of Gammaproteobacterial Pseudohaliea rubra Type Strain DSM 19751, Isolated from Coastal Seawater of the Mediterranean Sea.</title>
        <authorList>
            <person name="Spring S."/>
            <person name="Fiebig A."/>
            <person name="Riedel T."/>
            <person name="Goker M."/>
            <person name="Klenk H.P."/>
        </authorList>
    </citation>
    <scope>NUCLEOTIDE SEQUENCE [LARGE SCALE GENOMIC DNA]</scope>
    <source>
        <strain evidence="1 2">DSM 19751</strain>
    </source>
</reference>
<dbReference type="OrthoDB" id="8564678at2"/>